<evidence type="ECO:0000313" key="4">
    <source>
        <dbReference type="EMBL" id="MDQ5767543.1"/>
    </source>
</evidence>
<name>A0ABU0Y423_9GAMM</name>
<dbReference type="Gene3D" id="3.40.50.2000">
    <property type="entry name" value="Glycogen Phosphorylase B"/>
    <property type="match status" value="2"/>
</dbReference>
<evidence type="ECO:0000259" key="2">
    <source>
        <dbReference type="Pfam" id="PF00534"/>
    </source>
</evidence>
<organism evidence="4 5">
    <name type="scientific">Thiothrix subterranea</name>
    <dbReference type="NCBI Taxonomy" id="2735563"/>
    <lineage>
        <taxon>Bacteria</taxon>
        <taxon>Pseudomonadati</taxon>
        <taxon>Pseudomonadota</taxon>
        <taxon>Gammaproteobacteria</taxon>
        <taxon>Thiotrichales</taxon>
        <taxon>Thiotrichaceae</taxon>
        <taxon>Thiothrix</taxon>
    </lineage>
</organism>
<evidence type="ECO:0000259" key="3">
    <source>
        <dbReference type="Pfam" id="PF13439"/>
    </source>
</evidence>
<keyword evidence="1" id="KW-0808">Transferase</keyword>
<dbReference type="Proteomes" id="UP001223336">
    <property type="component" value="Unassembled WGS sequence"/>
</dbReference>
<sequence>MKILYDPQIFTWQKYGGISRYFHEITQNIIEIEGVSCDLSLLISNNHYISEKKLTKHIELFKKTDFRGKLRLFDYINKSNTFLELKRQNFDIFHPTYYDPYFLKHLGNKPFVLTVYDMIHEKFGSIFPITDKTTERKKLLVKKAAKIIAISQSTKNDLIQIFDTDESKIEVIHLGNSIFPKENINLNLEIPEKYLLFVGNRNNYKNFNLFIKGVSSLLKSDNDLFVVCAGGGTFTNSELKLLSELGILKQVFQYNSDDETLAFFYRNALTFVFPSLYEGFGIPILESFSCGCPLVCSGISSLPEIAGEAACYFDPYSEESIRNTISTIINDANLRKDLVNKGYGQLNNFSWKKTTEETRKLYEGILK</sequence>
<gene>
    <name evidence="4" type="ORF">RCC75_03335</name>
</gene>
<dbReference type="PANTHER" id="PTHR46401">
    <property type="entry name" value="GLYCOSYLTRANSFERASE WBBK-RELATED"/>
    <property type="match status" value="1"/>
</dbReference>
<dbReference type="CDD" id="cd03809">
    <property type="entry name" value="GT4_MtfB-like"/>
    <property type="match status" value="1"/>
</dbReference>
<accession>A0ABU0Y423</accession>
<dbReference type="PANTHER" id="PTHR46401:SF2">
    <property type="entry name" value="GLYCOSYLTRANSFERASE WBBK-RELATED"/>
    <property type="match status" value="1"/>
</dbReference>
<feature type="domain" description="Glycosyl transferase family 1" evidence="2">
    <location>
        <begin position="191"/>
        <end position="343"/>
    </location>
</feature>
<dbReference type="Pfam" id="PF13439">
    <property type="entry name" value="Glyco_transf_4"/>
    <property type="match status" value="1"/>
</dbReference>
<dbReference type="Pfam" id="PF00534">
    <property type="entry name" value="Glycos_transf_1"/>
    <property type="match status" value="1"/>
</dbReference>
<protein>
    <submittedName>
        <fullName evidence="4">Glycosyltransferase family 1 protein</fullName>
    </submittedName>
</protein>
<evidence type="ECO:0000256" key="1">
    <source>
        <dbReference type="ARBA" id="ARBA00022679"/>
    </source>
</evidence>
<dbReference type="InterPro" id="IPR001296">
    <property type="entry name" value="Glyco_trans_1"/>
</dbReference>
<keyword evidence="5" id="KW-1185">Reference proteome</keyword>
<dbReference type="SUPFAM" id="SSF53756">
    <property type="entry name" value="UDP-Glycosyltransferase/glycogen phosphorylase"/>
    <property type="match status" value="1"/>
</dbReference>
<evidence type="ECO:0000313" key="5">
    <source>
        <dbReference type="Proteomes" id="UP001223336"/>
    </source>
</evidence>
<dbReference type="EMBL" id="JAVFKN010000002">
    <property type="protein sequence ID" value="MDQ5767543.1"/>
    <property type="molecule type" value="Genomic_DNA"/>
</dbReference>
<comment type="caution">
    <text evidence="4">The sequence shown here is derived from an EMBL/GenBank/DDBJ whole genome shotgun (WGS) entry which is preliminary data.</text>
</comment>
<reference evidence="4 5" key="1">
    <citation type="submission" date="2023-08" db="EMBL/GenBank/DDBJ databases">
        <title>New molecular markers tilS and rpoB for phylogenetic and monitoring studies of the genus Thiothrix biodiversity.</title>
        <authorList>
            <person name="Ravin N.V."/>
            <person name="Smolyakov D."/>
            <person name="Markov N.D."/>
            <person name="Beletsky A.V."/>
            <person name="Mardanov A.V."/>
            <person name="Rudenko T.S."/>
            <person name="Grabovich M.Y."/>
        </authorList>
    </citation>
    <scope>NUCLEOTIDE SEQUENCE [LARGE SCALE GENOMIC DNA]</scope>
    <source>
        <strain evidence="4 5">H33</strain>
    </source>
</reference>
<dbReference type="InterPro" id="IPR028098">
    <property type="entry name" value="Glyco_trans_4-like_N"/>
</dbReference>
<feature type="domain" description="Glycosyltransferase subfamily 4-like N-terminal" evidence="3">
    <location>
        <begin position="15"/>
        <end position="175"/>
    </location>
</feature>
<proteinExistence type="predicted"/>
<dbReference type="RefSeq" id="WP_308133711.1">
    <property type="nucleotide sequence ID" value="NZ_JAVFKN010000002.1"/>
</dbReference>